<dbReference type="AlphaFoldDB" id="A0A9P7KGL8"/>
<reference evidence="2" key="2">
    <citation type="submission" date="2021-10" db="EMBL/GenBank/DDBJ databases">
        <title>Phylogenomics reveals ancestral predisposition of the termite-cultivated fungus Termitomyces towards a domesticated lifestyle.</title>
        <authorList>
            <person name="Auxier B."/>
            <person name="Grum-Grzhimaylo A."/>
            <person name="Cardenas M.E."/>
            <person name="Lodge J.D."/>
            <person name="Laessoe T."/>
            <person name="Pedersen O."/>
            <person name="Smith M.E."/>
            <person name="Kuyper T.W."/>
            <person name="Franco-Molano E.A."/>
            <person name="Baroni T.J."/>
            <person name="Aanen D.K."/>
        </authorList>
    </citation>
    <scope>NUCLEOTIDE SEQUENCE</scope>
    <source>
        <strain evidence="2">D49</strain>
    </source>
</reference>
<dbReference type="EMBL" id="JABCKI010001966">
    <property type="protein sequence ID" value="KAG5647925.1"/>
    <property type="molecule type" value="Genomic_DNA"/>
</dbReference>
<evidence type="ECO:0000313" key="2">
    <source>
        <dbReference type="EMBL" id="KAG5647925.1"/>
    </source>
</evidence>
<protein>
    <submittedName>
        <fullName evidence="2">Uncharacterized protein</fullName>
    </submittedName>
</protein>
<evidence type="ECO:0000313" key="3">
    <source>
        <dbReference type="Proteomes" id="UP000717328"/>
    </source>
</evidence>
<proteinExistence type="predicted"/>
<keyword evidence="3" id="KW-1185">Reference proteome</keyword>
<sequence>MSKIPMLDLPAGFIDGDTVVVGEELFPVDPAGDFFSNYDSYDVTELELDEDATSVSDDESDDEDINSFQASLMEQEVGLEPLHEASPGLPAASHDTEMEPEPVHLAN</sequence>
<comment type="caution">
    <text evidence="2">The sequence shown here is derived from an EMBL/GenBank/DDBJ whole genome shotgun (WGS) entry which is preliminary data.</text>
</comment>
<name>A0A9P7KGL8_9AGAR</name>
<gene>
    <name evidence="2" type="ORF">H0H81_007375</name>
</gene>
<evidence type="ECO:0000256" key="1">
    <source>
        <dbReference type="SAM" id="MobiDB-lite"/>
    </source>
</evidence>
<dbReference type="Proteomes" id="UP000717328">
    <property type="component" value="Unassembled WGS sequence"/>
</dbReference>
<accession>A0A9P7KGL8</accession>
<feature type="region of interest" description="Disordered" evidence="1">
    <location>
        <begin position="79"/>
        <end position="107"/>
    </location>
</feature>
<organism evidence="2 3">
    <name type="scientific">Sphagnurus paluster</name>
    <dbReference type="NCBI Taxonomy" id="117069"/>
    <lineage>
        <taxon>Eukaryota</taxon>
        <taxon>Fungi</taxon>
        <taxon>Dikarya</taxon>
        <taxon>Basidiomycota</taxon>
        <taxon>Agaricomycotina</taxon>
        <taxon>Agaricomycetes</taxon>
        <taxon>Agaricomycetidae</taxon>
        <taxon>Agaricales</taxon>
        <taxon>Tricholomatineae</taxon>
        <taxon>Lyophyllaceae</taxon>
        <taxon>Sphagnurus</taxon>
    </lineage>
</organism>
<reference evidence="2" key="1">
    <citation type="submission" date="2021-02" db="EMBL/GenBank/DDBJ databases">
        <authorList>
            <person name="Nieuwenhuis M."/>
            <person name="Van De Peppel L.J.J."/>
        </authorList>
    </citation>
    <scope>NUCLEOTIDE SEQUENCE</scope>
    <source>
        <strain evidence="2">D49</strain>
    </source>
</reference>